<evidence type="ECO:0000313" key="2">
    <source>
        <dbReference type="EMBL" id="GKV01041.1"/>
    </source>
</evidence>
<dbReference type="Proteomes" id="UP001054252">
    <property type="component" value="Unassembled WGS sequence"/>
</dbReference>
<dbReference type="EMBL" id="BPVZ01000016">
    <property type="protein sequence ID" value="GKV01041.1"/>
    <property type="molecule type" value="Genomic_DNA"/>
</dbReference>
<accession>A0AAV5IGJ7</accession>
<feature type="compositionally biased region" description="Low complexity" evidence="1">
    <location>
        <begin position="127"/>
        <end position="141"/>
    </location>
</feature>
<feature type="region of interest" description="Disordered" evidence="1">
    <location>
        <begin position="116"/>
        <end position="172"/>
    </location>
</feature>
<feature type="compositionally biased region" description="Basic and acidic residues" evidence="1">
    <location>
        <begin position="142"/>
        <end position="162"/>
    </location>
</feature>
<feature type="compositionally biased region" description="Basic and acidic residues" evidence="1">
    <location>
        <begin position="69"/>
        <end position="82"/>
    </location>
</feature>
<keyword evidence="3" id="KW-1185">Reference proteome</keyword>
<comment type="caution">
    <text evidence="2">The sequence shown here is derived from an EMBL/GenBank/DDBJ whole genome shotgun (WGS) entry which is preliminary data.</text>
</comment>
<name>A0AAV5IGJ7_9ROSI</name>
<dbReference type="AlphaFoldDB" id="A0AAV5IGJ7"/>
<gene>
    <name evidence="2" type="ORF">SLEP1_g13639</name>
</gene>
<evidence type="ECO:0000256" key="1">
    <source>
        <dbReference type="SAM" id="MobiDB-lite"/>
    </source>
</evidence>
<feature type="region of interest" description="Disordered" evidence="1">
    <location>
        <begin position="62"/>
        <end position="87"/>
    </location>
</feature>
<protein>
    <submittedName>
        <fullName evidence="2">Uncharacterized protein</fullName>
    </submittedName>
</protein>
<evidence type="ECO:0000313" key="3">
    <source>
        <dbReference type="Proteomes" id="UP001054252"/>
    </source>
</evidence>
<reference evidence="2 3" key="1">
    <citation type="journal article" date="2021" name="Commun. Biol.">
        <title>The genome of Shorea leprosula (Dipterocarpaceae) highlights the ecological relevance of drought in aseasonal tropical rainforests.</title>
        <authorList>
            <person name="Ng K.K.S."/>
            <person name="Kobayashi M.J."/>
            <person name="Fawcett J.A."/>
            <person name="Hatakeyama M."/>
            <person name="Paape T."/>
            <person name="Ng C.H."/>
            <person name="Ang C.C."/>
            <person name="Tnah L.H."/>
            <person name="Lee C.T."/>
            <person name="Nishiyama T."/>
            <person name="Sese J."/>
            <person name="O'Brien M.J."/>
            <person name="Copetti D."/>
            <person name="Mohd Noor M.I."/>
            <person name="Ong R.C."/>
            <person name="Putra M."/>
            <person name="Sireger I.Z."/>
            <person name="Indrioko S."/>
            <person name="Kosugi Y."/>
            <person name="Izuno A."/>
            <person name="Isagi Y."/>
            <person name="Lee S.L."/>
            <person name="Shimizu K.K."/>
        </authorList>
    </citation>
    <scope>NUCLEOTIDE SEQUENCE [LARGE SCALE GENOMIC DNA]</scope>
    <source>
        <strain evidence="2">214</strain>
    </source>
</reference>
<sequence length="202" mass="22372">MKRMDLFCASPASTAICSSIDHRSMVRHGHTRRPISRQPYIPCSSSELPIIPKVYNHLEKGRNNSAKQSDLRPKSSADDLRSPHGSSRYLLSDRPYINWLSETTSDHSLALVPAQPVVKPRPRHATSSNDSPALKSSSSSARSRDQYRFGDKESNGGRRCDPLRSPSKRFQGEERTALAVINANTIINTSFSGSENDPLLKG</sequence>
<organism evidence="2 3">
    <name type="scientific">Rubroshorea leprosula</name>
    <dbReference type="NCBI Taxonomy" id="152421"/>
    <lineage>
        <taxon>Eukaryota</taxon>
        <taxon>Viridiplantae</taxon>
        <taxon>Streptophyta</taxon>
        <taxon>Embryophyta</taxon>
        <taxon>Tracheophyta</taxon>
        <taxon>Spermatophyta</taxon>
        <taxon>Magnoliopsida</taxon>
        <taxon>eudicotyledons</taxon>
        <taxon>Gunneridae</taxon>
        <taxon>Pentapetalae</taxon>
        <taxon>rosids</taxon>
        <taxon>malvids</taxon>
        <taxon>Malvales</taxon>
        <taxon>Dipterocarpaceae</taxon>
        <taxon>Rubroshorea</taxon>
    </lineage>
</organism>
<proteinExistence type="predicted"/>